<evidence type="ECO:0000256" key="3">
    <source>
        <dbReference type="ARBA" id="ARBA00022448"/>
    </source>
</evidence>
<keyword evidence="4 11" id="KW-0812">Transmembrane</keyword>
<comment type="subcellular location">
    <subcellularLocation>
        <location evidence="1">Endoplasmic reticulum membrane</location>
        <topology evidence="1">Multi-pass membrane protein</topology>
    </subcellularLocation>
</comment>
<keyword evidence="8 11" id="KW-1133">Transmembrane helix</keyword>
<evidence type="ECO:0000256" key="11">
    <source>
        <dbReference type="SAM" id="Phobius"/>
    </source>
</evidence>
<reference evidence="12" key="1">
    <citation type="submission" date="2023-03" db="EMBL/GenBank/DDBJ databases">
        <title>Massive genome expansion in bonnet fungi (Mycena s.s.) driven by repeated elements and novel gene families across ecological guilds.</title>
        <authorList>
            <consortium name="Lawrence Berkeley National Laboratory"/>
            <person name="Harder C.B."/>
            <person name="Miyauchi S."/>
            <person name="Viragh M."/>
            <person name="Kuo A."/>
            <person name="Thoen E."/>
            <person name="Andreopoulos B."/>
            <person name="Lu D."/>
            <person name="Skrede I."/>
            <person name="Drula E."/>
            <person name="Henrissat B."/>
            <person name="Morin E."/>
            <person name="Kohler A."/>
            <person name="Barry K."/>
            <person name="LaButti K."/>
            <person name="Morin E."/>
            <person name="Salamov A."/>
            <person name="Lipzen A."/>
            <person name="Mereny Z."/>
            <person name="Hegedus B."/>
            <person name="Baldrian P."/>
            <person name="Stursova M."/>
            <person name="Weitz H."/>
            <person name="Taylor A."/>
            <person name="Grigoriev I.V."/>
            <person name="Nagy L.G."/>
            <person name="Martin F."/>
            <person name="Kauserud H."/>
        </authorList>
    </citation>
    <scope>NUCLEOTIDE SEQUENCE</scope>
    <source>
        <strain evidence="12">9144</strain>
    </source>
</reference>
<feature type="transmembrane region" description="Helical" evidence="11">
    <location>
        <begin position="39"/>
        <end position="59"/>
    </location>
</feature>
<comment type="similarity">
    <text evidence="2">Belongs to the ERD2 family.</text>
</comment>
<evidence type="ECO:0000256" key="1">
    <source>
        <dbReference type="ARBA" id="ARBA00004477"/>
    </source>
</evidence>
<dbReference type="AlphaFoldDB" id="A0AAD6VC85"/>
<proteinExistence type="inferred from homology"/>
<keyword evidence="6" id="KW-0931">ER-Golgi transport</keyword>
<evidence type="ECO:0000256" key="8">
    <source>
        <dbReference type="ARBA" id="ARBA00022989"/>
    </source>
</evidence>
<feature type="transmembrane region" description="Helical" evidence="11">
    <location>
        <begin position="141"/>
        <end position="162"/>
    </location>
</feature>
<keyword evidence="3" id="KW-0813">Transport</keyword>
<feature type="transmembrane region" description="Helical" evidence="11">
    <location>
        <begin position="79"/>
        <end position="97"/>
    </location>
</feature>
<dbReference type="PANTHER" id="PTHR10585">
    <property type="entry name" value="ER LUMEN PROTEIN RETAINING RECEPTOR"/>
    <property type="match status" value="1"/>
</dbReference>
<dbReference type="GO" id="GO:0015031">
    <property type="term" value="P:protein transport"/>
    <property type="evidence" value="ECO:0007669"/>
    <property type="project" value="UniProtKB-KW"/>
</dbReference>
<dbReference type="GO" id="GO:0016192">
    <property type="term" value="P:vesicle-mediated transport"/>
    <property type="evidence" value="ECO:0007669"/>
    <property type="project" value="UniProtKB-KW"/>
</dbReference>
<dbReference type="Proteomes" id="UP001219525">
    <property type="component" value="Unassembled WGS sequence"/>
</dbReference>
<protein>
    <submittedName>
        <fullName evidence="12">ER lumen protein retaining receptor-domain-containing protein</fullName>
    </submittedName>
</protein>
<dbReference type="InterPro" id="IPR000133">
    <property type="entry name" value="ER_ret_rcpt"/>
</dbReference>
<dbReference type="GO" id="GO:0006621">
    <property type="term" value="P:protein retention in ER lumen"/>
    <property type="evidence" value="ECO:0007669"/>
    <property type="project" value="InterPro"/>
</dbReference>
<keyword evidence="5" id="KW-0256">Endoplasmic reticulum</keyword>
<organism evidence="12 13">
    <name type="scientific">Mycena pura</name>
    <dbReference type="NCBI Taxonomy" id="153505"/>
    <lineage>
        <taxon>Eukaryota</taxon>
        <taxon>Fungi</taxon>
        <taxon>Dikarya</taxon>
        <taxon>Basidiomycota</taxon>
        <taxon>Agaricomycotina</taxon>
        <taxon>Agaricomycetes</taxon>
        <taxon>Agaricomycetidae</taxon>
        <taxon>Agaricales</taxon>
        <taxon>Marasmiineae</taxon>
        <taxon>Mycenaceae</taxon>
        <taxon>Mycena</taxon>
    </lineage>
</organism>
<evidence type="ECO:0000256" key="7">
    <source>
        <dbReference type="ARBA" id="ARBA00022927"/>
    </source>
</evidence>
<comment type="caution">
    <text evidence="12">The sequence shown here is derived from an EMBL/GenBank/DDBJ whole genome shotgun (WGS) entry which is preliminary data.</text>
</comment>
<dbReference type="EMBL" id="JARJCW010000042">
    <property type="protein sequence ID" value="KAJ7205711.1"/>
    <property type="molecule type" value="Genomic_DNA"/>
</dbReference>
<dbReference type="GO" id="GO:0005789">
    <property type="term" value="C:endoplasmic reticulum membrane"/>
    <property type="evidence" value="ECO:0007669"/>
    <property type="project" value="UniProtKB-SubCell"/>
</dbReference>
<keyword evidence="7" id="KW-0653">Protein transport</keyword>
<dbReference type="Pfam" id="PF00810">
    <property type="entry name" value="ER_lumen_recept"/>
    <property type="match status" value="1"/>
</dbReference>
<name>A0AAD6VC85_9AGAR</name>
<evidence type="ECO:0000256" key="4">
    <source>
        <dbReference type="ARBA" id="ARBA00022692"/>
    </source>
</evidence>
<keyword evidence="10 12" id="KW-0675">Receptor</keyword>
<evidence type="ECO:0000256" key="2">
    <source>
        <dbReference type="ARBA" id="ARBA00010120"/>
    </source>
</evidence>
<gene>
    <name evidence="12" type="ORF">GGX14DRAFT_535572</name>
</gene>
<dbReference type="PRINTS" id="PR00660">
    <property type="entry name" value="ERLUMENR"/>
</dbReference>
<keyword evidence="9 11" id="KW-0472">Membrane</keyword>
<evidence type="ECO:0000256" key="9">
    <source>
        <dbReference type="ARBA" id="ARBA00023136"/>
    </source>
</evidence>
<evidence type="ECO:0000313" key="12">
    <source>
        <dbReference type="EMBL" id="KAJ7205711.1"/>
    </source>
</evidence>
<sequence length="163" mass="19106">MLQPHSVRSPASTGYSFKAQALYAVVFATRYLDLVLQFISFYNTLMKLFYILTSFYILYSMRFRFRTTLPADDPDNDTFRVAYLLPPCLLLALIFNYRLTPIDVLWSFSIFLESVAIAPTYRALYIVNWVYRYFVEHRADPIAAVGGIIQTGVWIFYFCVYFI</sequence>
<feature type="transmembrane region" description="Helical" evidence="11">
    <location>
        <begin position="104"/>
        <end position="121"/>
    </location>
</feature>
<keyword evidence="13" id="KW-1185">Reference proteome</keyword>
<evidence type="ECO:0000256" key="6">
    <source>
        <dbReference type="ARBA" id="ARBA00022892"/>
    </source>
</evidence>
<evidence type="ECO:0000256" key="10">
    <source>
        <dbReference type="ARBA" id="ARBA00023170"/>
    </source>
</evidence>
<evidence type="ECO:0000256" key="5">
    <source>
        <dbReference type="ARBA" id="ARBA00022824"/>
    </source>
</evidence>
<evidence type="ECO:0000313" key="13">
    <source>
        <dbReference type="Proteomes" id="UP001219525"/>
    </source>
</evidence>
<accession>A0AAD6VC85</accession>
<dbReference type="GO" id="GO:0046923">
    <property type="term" value="F:ER retention sequence binding"/>
    <property type="evidence" value="ECO:0007669"/>
    <property type="project" value="InterPro"/>
</dbReference>